<keyword evidence="6" id="KW-1185">Reference proteome</keyword>
<evidence type="ECO:0000256" key="3">
    <source>
        <dbReference type="SAM" id="MobiDB-lite"/>
    </source>
</evidence>
<dbReference type="PANTHER" id="PTHR43000">
    <property type="entry name" value="DTDP-D-GLUCOSE 4,6-DEHYDRATASE-RELATED"/>
    <property type="match status" value="1"/>
</dbReference>
<dbReference type="InterPro" id="IPR036291">
    <property type="entry name" value="NAD(P)-bd_dom_sf"/>
</dbReference>
<protein>
    <submittedName>
        <fullName evidence="5">SDR family NAD(P)-dependent oxidoreductase</fullName>
    </submittedName>
</protein>
<comment type="pathway">
    <text evidence="1">Bacterial outer membrane biogenesis; LPS O-antigen biosynthesis.</text>
</comment>
<evidence type="ECO:0000313" key="5">
    <source>
        <dbReference type="EMBL" id="MYZ49355.1"/>
    </source>
</evidence>
<evidence type="ECO:0000259" key="4">
    <source>
        <dbReference type="Pfam" id="PF01370"/>
    </source>
</evidence>
<dbReference type="Proteomes" id="UP000773614">
    <property type="component" value="Unassembled WGS sequence"/>
</dbReference>
<evidence type="ECO:0000313" key="6">
    <source>
        <dbReference type="Proteomes" id="UP000773614"/>
    </source>
</evidence>
<feature type="domain" description="NAD-dependent epimerase/dehydratase" evidence="4">
    <location>
        <begin position="42"/>
        <end position="303"/>
    </location>
</feature>
<dbReference type="OrthoDB" id="9801785at2"/>
<name>A0A964WUZ8_9HYPH</name>
<comment type="similarity">
    <text evidence="2">Belongs to the NAD(P)-dependent epimerase/dehydratase family.</text>
</comment>
<comment type="caution">
    <text evidence="5">The sequence shown here is derived from an EMBL/GenBank/DDBJ whole genome shotgun (WGS) entry which is preliminary data.</text>
</comment>
<dbReference type="AlphaFoldDB" id="A0A964WUZ8"/>
<gene>
    <name evidence="5" type="ORF">E4O86_16720</name>
</gene>
<evidence type="ECO:0000256" key="2">
    <source>
        <dbReference type="ARBA" id="ARBA00007637"/>
    </source>
</evidence>
<dbReference type="Gene3D" id="3.40.50.720">
    <property type="entry name" value="NAD(P)-binding Rossmann-like Domain"/>
    <property type="match status" value="1"/>
</dbReference>
<evidence type="ECO:0000256" key="1">
    <source>
        <dbReference type="ARBA" id="ARBA00005125"/>
    </source>
</evidence>
<dbReference type="InterPro" id="IPR001509">
    <property type="entry name" value="Epimerase_deHydtase"/>
</dbReference>
<dbReference type="SUPFAM" id="SSF51735">
    <property type="entry name" value="NAD(P)-binding Rossmann-fold domains"/>
    <property type="match status" value="1"/>
</dbReference>
<feature type="region of interest" description="Disordered" evidence="3">
    <location>
        <begin position="1"/>
        <end position="24"/>
    </location>
</feature>
<proteinExistence type="inferred from homology"/>
<reference evidence="5" key="1">
    <citation type="submission" date="2019-03" db="EMBL/GenBank/DDBJ databases">
        <title>Afifella sp. nov., isolated from activated sludge.</title>
        <authorList>
            <person name="Li Q."/>
            <person name="Liu Y."/>
        </authorList>
    </citation>
    <scope>NUCLEOTIDE SEQUENCE</scope>
    <source>
        <strain evidence="5">L72</strain>
    </source>
</reference>
<accession>A0A964WUZ8</accession>
<dbReference type="Pfam" id="PF01370">
    <property type="entry name" value="Epimerase"/>
    <property type="match status" value="1"/>
</dbReference>
<sequence length="392" mass="41945">MNQGQAPAAEGKLPQAGGKTNGKVFDFSSTSAPGVQTGRSPVLVTGGAGFLGCNLVDRLAAAGESVIVYDNLSRGRVEENLAWLLKRHPRAVSAIRADVLDRDALSNAVKGAKAVIHLAAQVAVTTSLADPIADFEANARGTLNVLEAVRRHAAEAPVLFASTNKVYGKLIDLDRMALKGERYVPADPGFPAGLDETTPLAFHSPYGCSKGVADQYVLDYARVFGLKTVVFRMSCLYGPHQFGTEDQGWVAHFLITARNGHPITIYGDGYQVRDVLYVDDAVDAYLAAIQNIDAVSGRVFNLGGGPANTVSLRELLALIARETGIEARVEFATWRPGDQPWYVSDTAALERACGWKPRVAVREGLARLDSWLESGRGEAEPARQSAARELSA</sequence>
<dbReference type="EMBL" id="SPKJ01000070">
    <property type="protein sequence ID" value="MYZ49355.1"/>
    <property type="molecule type" value="Genomic_DNA"/>
</dbReference>
<organism evidence="5 6">
    <name type="scientific">Propylenella binzhouense</name>
    <dbReference type="NCBI Taxonomy" id="2555902"/>
    <lineage>
        <taxon>Bacteria</taxon>
        <taxon>Pseudomonadati</taxon>
        <taxon>Pseudomonadota</taxon>
        <taxon>Alphaproteobacteria</taxon>
        <taxon>Hyphomicrobiales</taxon>
        <taxon>Propylenellaceae</taxon>
        <taxon>Propylenella</taxon>
    </lineage>
</organism>